<dbReference type="InterPro" id="IPR035999">
    <property type="entry name" value="Sec7_dom_sf"/>
</dbReference>
<dbReference type="Pfam" id="PF16453">
    <property type="entry name" value="IQ_SEC7_PH"/>
    <property type="match status" value="1"/>
</dbReference>
<name>A0A087UQH2_STEMI</name>
<dbReference type="SUPFAM" id="SSF50729">
    <property type="entry name" value="PH domain-like"/>
    <property type="match status" value="1"/>
</dbReference>
<feature type="region of interest" description="Disordered" evidence="6">
    <location>
        <begin position="474"/>
        <end position="509"/>
    </location>
</feature>
<evidence type="ECO:0000256" key="6">
    <source>
        <dbReference type="SAM" id="MobiDB-lite"/>
    </source>
</evidence>
<keyword evidence="5" id="KW-0175">Coiled coil</keyword>
<accession>A0A087UQH2</accession>
<dbReference type="PANTHER" id="PTHR10663">
    <property type="entry name" value="GUANYL-NUCLEOTIDE EXCHANGE FACTOR"/>
    <property type="match status" value="1"/>
</dbReference>
<feature type="domain" description="SEC7" evidence="7">
    <location>
        <begin position="533"/>
        <end position="720"/>
    </location>
</feature>
<evidence type="ECO:0000256" key="3">
    <source>
        <dbReference type="ARBA" id="ARBA00022490"/>
    </source>
</evidence>
<dbReference type="PROSITE" id="PS50096">
    <property type="entry name" value="IQ"/>
    <property type="match status" value="1"/>
</dbReference>
<dbReference type="FunFam" id="1.10.220.20:FF:000001">
    <property type="entry name" value="IQ motif and SEC7 domain-containing protein 1"/>
    <property type="match status" value="1"/>
</dbReference>
<evidence type="ECO:0000256" key="1">
    <source>
        <dbReference type="ARBA" id="ARBA00004496"/>
    </source>
</evidence>
<keyword evidence="9" id="KW-1185">Reference proteome</keyword>
<dbReference type="GO" id="GO:0030036">
    <property type="term" value="P:actin cytoskeleton organization"/>
    <property type="evidence" value="ECO:0007669"/>
    <property type="project" value="TreeGrafter"/>
</dbReference>
<feature type="region of interest" description="Disordered" evidence="6">
    <location>
        <begin position="880"/>
        <end position="911"/>
    </location>
</feature>
<sequence length="1028" mass="115219">MQLIMFHVGVSRLCSPLKPVERASCGPGPPLKQLRSYSVENNNCNVGSSHLGRARQRSVSGNVSCKKTPVRRVDDDALKRSRLHNSQYELSQDLLDKQVEMLERKYGGVCARKAALTIQRAFRKYTIMKRFQDIANASKGEKRLSRRFPAFDIENKEWVVYNANGTVSRYPHFQQHQTCYDGDIKMCNNFHCGIGTDAVTQSHYQTLYRELNETLDSEDGSRCSKPCRTQSFRERRIKYQENHAKGAYHPEYTNKDSNGYEHYANKQVSHLNSAYYQDAYQSCATLSPPSFPRHPAWTAVPNANTQRTHSSSNQASSVYVNSSLNSTKIQIQDGFQPGRDSVSSEDSALNVEIETSEPDSSIHRGCSARHSLNISPSKQSSSNVLHRNAARASDVALGRRVASRVEQKKIPPQVPKRTSSIPSKEDGTDAFDTVSECSQHSLQSVKATNKTVEASPVWKRKSLVLAEQTVSAEDKRLSNISENSEDSLDGGGGYSNTAPADMSHSFNVHNYPDVRTPHELPGTPTVYKLTEIQRKRQYRVGLNLFNKKPERGIRYLIQRGFLEASPQAVARFLLTRKGLSKQMIGEYLGNLQNSFNMAVLECFVQELDLAGMQVDVALRKFQTFFRMPGEAQKIERLVEVFSHRYIECNHDIASKFHNPDTVFVLAFAIIMLNTDLHTPNMKADRRMKLEEFIRNLRSIDDGHDLDRDMLVGIYERIKTNEFKMGSDHVTQVLKVQQTIVGKKPNLALPHRRLVCYCRLYEVYDVSKKERPGVHQREVFLFNDLLMVTKIFSKKKNSVTYTFRQSFPLCGMSVTLFEAPYYPHGIRLSQRVDDKVLITFNARNEHDRSKFVEDLKESILEMDEMENLRIEGELEKQKMMRVRGAENRDSGVADMEIIPQTSKDGKLSPESAAAANNLKRSALSNSLLDLHEQQISKPVRRGSAGSLDSGMSSAASSVSHDSSPQIVHAGSTSSGSGSSLGSTRSGPDSATGGSKPQPAQAGFLGGLFGKKGKHAGKSNIRKPYDGGDT</sequence>
<evidence type="ECO:0000313" key="8">
    <source>
        <dbReference type="EMBL" id="KFM79611.1"/>
    </source>
</evidence>
<evidence type="ECO:0000259" key="7">
    <source>
        <dbReference type="PROSITE" id="PS50190"/>
    </source>
</evidence>
<feature type="compositionally biased region" description="Low complexity" evidence="6">
    <location>
        <begin position="941"/>
        <end position="962"/>
    </location>
</feature>
<feature type="compositionally biased region" description="Low complexity" evidence="6">
    <location>
        <begin position="969"/>
        <end position="985"/>
    </location>
</feature>
<dbReference type="Gene3D" id="2.30.29.30">
    <property type="entry name" value="Pleckstrin-homology domain (PH domain)/Phosphotyrosine-binding domain (PTB)"/>
    <property type="match status" value="1"/>
</dbReference>
<evidence type="ECO:0000256" key="5">
    <source>
        <dbReference type="ARBA" id="ARBA00023054"/>
    </source>
</evidence>
<gene>
    <name evidence="8" type="ORF">X975_09579</name>
</gene>
<feature type="non-terminal residue" evidence="8">
    <location>
        <position position="1028"/>
    </location>
</feature>
<dbReference type="CDD" id="cd00171">
    <property type="entry name" value="Sec7"/>
    <property type="match status" value="1"/>
</dbReference>
<dbReference type="Proteomes" id="UP000054359">
    <property type="component" value="Unassembled WGS sequence"/>
</dbReference>
<proteinExistence type="inferred from homology"/>
<dbReference type="SMART" id="SM00222">
    <property type="entry name" value="Sec7"/>
    <property type="match status" value="1"/>
</dbReference>
<dbReference type="GO" id="GO:0005737">
    <property type="term" value="C:cytoplasm"/>
    <property type="evidence" value="ECO:0007669"/>
    <property type="project" value="UniProtKB-SubCell"/>
</dbReference>
<dbReference type="PANTHER" id="PTHR10663:SF342">
    <property type="entry name" value="FI21420P1"/>
    <property type="match status" value="1"/>
</dbReference>
<dbReference type="GO" id="GO:0032012">
    <property type="term" value="P:regulation of ARF protein signal transduction"/>
    <property type="evidence" value="ECO:0007669"/>
    <property type="project" value="InterPro"/>
</dbReference>
<organism evidence="8 9">
    <name type="scientific">Stegodyphus mimosarum</name>
    <name type="common">African social velvet spider</name>
    <dbReference type="NCBI Taxonomy" id="407821"/>
    <lineage>
        <taxon>Eukaryota</taxon>
        <taxon>Metazoa</taxon>
        <taxon>Ecdysozoa</taxon>
        <taxon>Arthropoda</taxon>
        <taxon>Chelicerata</taxon>
        <taxon>Arachnida</taxon>
        <taxon>Araneae</taxon>
        <taxon>Araneomorphae</taxon>
        <taxon>Entelegynae</taxon>
        <taxon>Eresoidea</taxon>
        <taxon>Eresidae</taxon>
        <taxon>Stegodyphus</taxon>
    </lineage>
</organism>
<dbReference type="CDD" id="cd13318">
    <property type="entry name" value="PH_IQSEC"/>
    <property type="match status" value="1"/>
</dbReference>
<dbReference type="OrthoDB" id="430364at2759"/>
<dbReference type="AlphaFoldDB" id="A0A087UQH2"/>
<dbReference type="FunFam" id="1.10.1000.11:FF:000009">
    <property type="entry name" value="IQ motif and SEC7 domain-containing protein"/>
    <property type="match status" value="1"/>
</dbReference>
<dbReference type="InterPro" id="IPR011993">
    <property type="entry name" value="PH-like_dom_sf"/>
</dbReference>
<feature type="compositionally biased region" description="Polar residues" evidence="6">
    <location>
        <begin position="370"/>
        <end position="385"/>
    </location>
</feature>
<reference evidence="8 9" key="1">
    <citation type="submission" date="2013-11" db="EMBL/GenBank/DDBJ databases">
        <title>Genome sequencing of Stegodyphus mimosarum.</title>
        <authorList>
            <person name="Bechsgaard J."/>
        </authorList>
    </citation>
    <scope>NUCLEOTIDE SEQUENCE [LARGE SCALE GENOMIC DNA]</scope>
</reference>
<dbReference type="Gene3D" id="1.10.220.20">
    <property type="match status" value="1"/>
</dbReference>
<protein>
    <submittedName>
        <fullName evidence="8">IQ motif and SEC7 domain-containing protein 1</fullName>
    </submittedName>
</protein>
<dbReference type="InterPro" id="IPR023394">
    <property type="entry name" value="Sec7_C_sf"/>
</dbReference>
<comment type="similarity">
    <text evidence="2">Belongs to the BRAG family.</text>
</comment>
<evidence type="ECO:0000256" key="4">
    <source>
        <dbReference type="ARBA" id="ARBA00022553"/>
    </source>
</evidence>
<keyword evidence="3" id="KW-0963">Cytoplasm</keyword>
<feature type="region of interest" description="Disordered" evidence="6">
    <location>
        <begin position="354"/>
        <end position="429"/>
    </location>
</feature>
<feature type="compositionally biased region" description="Basic residues" evidence="6">
    <location>
        <begin position="1009"/>
        <end position="1019"/>
    </location>
</feature>
<dbReference type="GO" id="GO:0005085">
    <property type="term" value="F:guanyl-nucleotide exchange factor activity"/>
    <property type="evidence" value="ECO:0007669"/>
    <property type="project" value="InterPro"/>
</dbReference>
<feature type="region of interest" description="Disordered" evidence="6">
    <location>
        <begin position="936"/>
        <end position="1028"/>
    </location>
</feature>
<evidence type="ECO:0000313" key="9">
    <source>
        <dbReference type="Proteomes" id="UP000054359"/>
    </source>
</evidence>
<dbReference type="PROSITE" id="PS50190">
    <property type="entry name" value="SEC7"/>
    <property type="match status" value="1"/>
</dbReference>
<feature type="compositionally biased region" description="Basic and acidic residues" evidence="6">
    <location>
        <begin position="880"/>
        <end position="890"/>
    </location>
</feature>
<dbReference type="InterPro" id="IPR000904">
    <property type="entry name" value="Sec7_dom"/>
</dbReference>
<dbReference type="Gene3D" id="1.10.1000.11">
    <property type="entry name" value="Arf Nucleotide-binding Site Opener,domain 2"/>
    <property type="match status" value="1"/>
</dbReference>
<dbReference type="FunFam" id="2.30.29.30:FF:000004">
    <property type="entry name" value="IQ motif and SEC7 domain-containing protein 1"/>
    <property type="match status" value="1"/>
</dbReference>
<dbReference type="Pfam" id="PF01369">
    <property type="entry name" value="Sec7"/>
    <property type="match status" value="1"/>
</dbReference>
<comment type="subcellular location">
    <subcellularLocation>
        <location evidence="1">Cytoplasm</location>
    </subcellularLocation>
</comment>
<dbReference type="STRING" id="407821.A0A087UQH2"/>
<dbReference type="EMBL" id="KK121026">
    <property type="protein sequence ID" value="KFM79611.1"/>
    <property type="molecule type" value="Genomic_DNA"/>
</dbReference>
<dbReference type="InterPro" id="IPR033742">
    <property type="entry name" value="IQSEC_PH"/>
</dbReference>
<dbReference type="SUPFAM" id="SSF48425">
    <property type="entry name" value="Sec7 domain"/>
    <property type="match status" value="1"/>
</dbReference>
<dbReference type="OMA" id="NEICMAR"/>
<evidence type="ECO:0000256" key="2">
    <source>
        <dbReference type="ARBA" id="ARBA00006248"/>
    </source>
</evidence>
<keyword evidence="4" id="KW-0597">Phosphoprotein</keyword>